<dbReference type="HOGENOM" id="CLU_1091648_0_0_1"/>
<dbReference type="FunCoup" id="Q55E42">
    <property type="interactions" value="161"/>
</dbReference>
<comment type="caution">
    <text evidence="2">The sequence shown here is derived from an EMBL/GenBank/DDBJ whole genome shotgun (WGS) entry which is preliminary data.</text>
</comment>
<sequence length="255" mass="29508">MVDINPMSTTTPTITSTTIKVEDNKENERKEYLLGLLKNGVQITNREREELMFKFKINDLSLFRTSQPSSQTQSHEILNGNTLNSFSKLEIKTNGSENDSDNDSDNENENIGNEIKSENLKKYQYREIDEDAQSDKSILQKINQDFQELSKINNNNNINNDNDNNDDGDDFIENSITNNNNNNKHDYVCENCKWCDGYEIDSKSKEQLCINCKCSLIHHITTNFNGYDDDEDDDNDEEDYFDNSSDEADYYGDHH</sequence>
<dbReference type="PaxDb" id="44689-DDB0190234"/>
<dbReference type="dictyBase" id="DDB_G0269398"/>
<protein>
    <submittedName>
        <fullName evidence="2">Uncharacterized protein</fullName>
    </submittedName>
</protein>
<proteinExistence type="predicted"/>
<dbReference type="Proteomes" id="UP000002195">
    <property type="component" value="Unassembled WGS sequence"/>
</dbReference>
<dbReference type="AlphaFoldDB" id="Q55E42"/>
<feature type="compositionally biased region" description="Acidic residues" evidence="1">
    <location>
        <begin position="227"/>
        <end position="255"/>
    </location>
</feature>
<accession>Q55E42</accession>
<dbReference type="OMA" id="TNCANCK"/>
<evidence type="ECO:0000256" key="1">
    <source>
        <dbReference type="SAM" id="MobiDB-lite"/>
    </source>
</evidence>
<evidence type="ECO:0000313" key="2">
    <source>
        <dbReference type="EMBL" id="EAL72049.1"/>
    </source>
</evidence>
<feature type="region of interest" description="Disordered" evidence="1">
    <location>
        <begin position="92"/>
        <end position="116"/>
    </location>
</feature>
<evidence type="ECO:0000313" key="3">
    <source>
        <dbReference type="Proteomes" id="UP000002195"/>
    </source>
</evidence>
<gene>
    <name evidence="2" type="ORF">DDB_G0269398</name>
</gene>
<name>Q55E42_DICDI</name>
<feature type="region of interest" description="Disordered" evidence="1">
    <location>
        <begin position="153"/>
        <end position="180"/>
    </location>
</feature>
<feature type="compositionally biased region" description="Acidic residues" evidence="1">
    <location>
        <begin position="163"/>
        <end position="172"/>
    </location>
</feature>
<dbReference type="RefSeq" id="XP_645939.1">
    <property type="nucleotide sequence ID" value="XM_640847.1"/>
</dbReference>
<feature type="compositionally biased region" description="Low complexity" evidence="1">
    <location>
        <begin position="153"/>
        <end position="162"/>
    </location>
</feature>
<reference evidence="2 3" key="1">
    <citation type="journal article" date="2005" name="Nature">
        <title>The genome of the social amoeba Dictyostelium discoideum.</title>
        <authorList>
            <consortium name="The Dictyostelium discoideum Sequencing Consortium"/>
            <person name="Eichinger L."/>
            <person name="Pachebat J.A."/>
            <person name="Glockner G."/>
            <person name="Rajandream M.A."/>
            <person name="Sucgang R."/>
            <person name="Berriman M."/>
            <person name="Song J."/>
            <person name="Olsen R."/>
            <person name="Szafranski K."/>
            <person name="Xu Q."/>
            <person name="Tunggal B."/>
            <person name="Kummerfeld S."/>
            <person name="Madera M."/>
            <person name="Konfortov B.A."/>
            <person name="Rivero F."/>
            <person name="Bankier A.T."/>
            <person name="Lehmann R."/>
            <person name="Hamlin N."/>
            <person name="Davies R."/>
            <person name="Gaudet P."/>
            <person name="Fey P."/>
            <person name="Pilcher K."/>
            <person name="Chen G."/>
            <person name="Saunders D."/>
            <person name="Sodergren E."/>
            <person name="Davis P."/>
            <person name="Kerhornou A."/>
            <person name="Nie X."/>
            <person name="Hall N."/>
            <person name="Anjard C."/>
            <person name="Hemphill L."/>
            <person name="Bason N."/>
            <person name="Farbrother P."/>
            <person name="Desany B."/>
            <person name="Just E."/>
            <person name="Morio T."/>
            <person name="Rost R."/>
            <person name="Churcher C."/>
            <person name="Cooper J."/>
            <person name="Haydock S."/>
            <person name="van Driessche N."/>
            <person name="Cronin A."/>
            <person name="Goodhead I."/>
            <person name="Muzny D."/>
            <person name="Mourier T."/>
            <person name="Pain A."/>
            <person name="Lu M."/>
            <person name="Harper D."/>
            <person name="Lindsay R."/>
            <person name="Hauser H."/>
            <person name="James K."/>
            <person name="Quiles M."/>
            <person name="Madan Babu M."/>
            <person name="Saito T."/>
            <person name="Buchrieser C."/>
            <person name="Wardroper A."/>
            <person name="Felder M."/>
            <person name="Thangavelu M."/>
            <person name="Johnson D."/>
            <person name="Knights A."/>
            <person name="Loulseged H."/>
            <person name="Mungall K."/>
            <person name="Oliver K."/>
            <person name="Price C."/>
            <person name="Quail M.A."/>
            <person name="Urushihara H."/>
            <person name="Hernandez J."/>
            <person name="Rabbinowitsch E."/>
            <person name="Steffen D."/>
            <person name="Sanders M."/>
            <person name="Ma J."/>
            <person name="Kohara Y."/>
            <person name="Sharp S."/>
            <person name="Simmonds M."/>
            <person name="Spiegler S."/>
            <person name="Tivey A."/>
            <person name="Sugano S."/>
            <person name="White B."/>
            <person name="Walker D."/>
            <person name="Woodward J."/>
            <person name="Winckler T."/>
            <person name="Tanaka Y."/>
            <person name="Shaulsky G."/>
            <person name="Schleicher M."/>
            <person name="Weinstock G."/>
            <person name="Rosenthal A."/>
            <person name="Cox E.C."/>
            <person name="Chisholm R.L."/>
            <person name="Gibbs R."/>
            <person name="Loomis W.F."/>
            <person name="Platzer M."/>
            <person name="Kay R.R."/>
            <person name="Williams J."/>
            <person name="Dear P.H."/>
            <person name="Noegel A.A."/>
            <person name="Barrell B."/>
            <person name="Kuspa A."/>
        </authorList>
    </citation>
    <scope>NUCLEOTIDE SEQUENCE [LARGE SCALE GENOMIC DNA]</scope>
    <source>
        <strain evidence="2 3">AX4</strain>
    </source>
</reference>
<dbReference type="KEGG" id="ddi:DDB_G0269398"/>
<dbReference type="VEuPathDB" id="AmoebaDB:DDB_G0269398"/>
<dbReference type="InParanoid" id="Q55E42"/>
<dbReference type="EMBL" id="AAFI02000005">
    <property type="protein sequence ID" value="EAL72049.1"/>
    <property type="molecule type" value="Genomic_DNA"/>
</dbReference>
<keyword evidence="3" id="KW-1185">Reference proteome</keyword>
<dbReference type="GeneID" id="8616883"/>
<organism evidence="2 3">
    <name type="scientific">Dictyostelium discoideum</name>
    <name type="common">Social amoeba</name>
    <dbReference type="NCBI Taxonomy" id="44689"/>
    <lineage>
        <taxon>Eukaryota</taxon>
        <taxon>Amoebozoa</taxon>
        <taxon>Evosea</taxon>
        <taxon>Eumycetozoa</taxon>
        <taxon>Dictyostelia</taxon>
        <taxon>Dictyosteliales</taxon>
        <taxon>Dictyosteliaceae</taxon>
        <taxon>Dictyostelium</taxon>
    </lineage>
</organism>
<feature type="region of interest" description="Disordered" evidence="1">
    <location>
        <begin position="225"/>
        <end position="255"/>
    </location>
</feature>
<feature type="compositionally biased region" description="Acidic residues" evidence="1">
    <location>
        <begin position="98"/>
        <end position="108"/>
    </location>
</feature>